<dbReference type="EMBL" id="KZ679263">
    <property type="protein sequence ID" value="PTB39880.1"/>
    <property type="molecule type" value="Genomic_DNA"/>
</dbReference>
<reference evidence="1 2" key="1">
    <citation type="submission" date="2016-07" db="EMBL/GenBank/DDBJ databases">
        <title>Multiple horizontal gene transfer events from other fungi enriched the ability of initially mycotrophic Trichoderma (Ascomycota) to feed on dead plant biomass.</title>
        <authorList>
            <consortium name="DOE Joint Genome Institute"/>
            <person name="Aerts A."/>
            <person name="Atanasova L."/>
            <person name="Chenthamara K."/>
            <person name="Zhang J."/>
            <person name="Grujic M."/>
            <person name="Henrissat B."/>
            <person name="Kuo A."/>
            <person name="Salamov A."/>
            <person name="Lipzen A."/>
            <person name="Labutti K."/>
            <person name="Barry K."/>
            <person name="Miao Y."/>
            <person name="Rahimi M.J."/>
            <person name="Shen Q."/>
            <person name="Grigoriev I.V."/>
            <person name="Kubicek C.P."/>
            <person name="Druzhinina I.S."/>
        </authorList>
    </citation>
    <scope>NUCLEOTIDE SEQUENCE [LARGE SCALE GENOMIC DNA]</scope>
    <source>
        <strain evidence="1 2">CBS 433.97</strain>
    </source>
</reference>
<evidence type="ECO:0000313" key="1">
    <source>
        <dbReference type="EMBL" id="PTB39880.1"/>
    </source>
</evidence>
<dbReference type="AlphaFoldDB" id="A0A2T3Z560"/>
<dbReference type="OrthoDB" id="4895096at2759"/>
<name>A0A2T3Z560_TRIA4</name>
<organism evidence="1 2">
    <name type="scientific">Trichoderma asperellum (strain ATCC 204424 / CBS 433.97 / NBRC 101777)</name>
    <dbReference type="NCBI Taxonomy" id="1042311"/>
    <lineage>
        <taxon>Eukaryota</taxon>
        <taxon>Fungi</taxon>
        <taxon>Dikarya</taxon>
        <taxon>Ascomycota</taxon>
        <taxon>Pezizomycotina</taxon>
        <taxon>Sordariomycetes</taxon>
        <taxon>Hypocreomycetidae</taxon>
        <taxon>Hypocreales</taxon>
        <taxon>Hypocreaceae</taxon>
        <taxon>Trichoderma</taxon>
    </lineage>
</organism>
<evidence type="ECO:0000313" key="2">
    <source>
        <dbReference type="Proteomes" id="UP000240493"/>
    </source>
</evidence>
<dbReference type="Proteomes" id="UP000240493">
    <property type="component" value="Unassembled WGS sequence"/>
</dbReference>
<proteinExistence type="predicted"/>
<accession>A0A2T3Z560</accession>
<gene>
    <name evidence="1" type="ORF">M441DRAFT_142154</name>
</gene>
<protein>
    <submittedName>
        <fullName evidence="1">Uncharacterized protein</fullName>
    </submittedName>
</protein>
<feature type="non-terminal residue" evidence="1">
    <location>
        <position position="1"/>
    </location>
</feature>
<keyword evidence="2" id="KW-1185">Reference proteome</keyword>
<sequence length="108" mass="11849">ARMSKDEPVDAQMVWAGLGPARQAGVLGVYPASSFHPSDRWEAESSSVARCQLSIPLVLGIEHGEAEREAAAKRPDYIQLPSQGDARPWPLVLPLLVYKQNVLVLVCW</sequence>